<dbReference type="EMBL" id="JADPRT010000002">
    <property type="protein sequence ID" value="MBF9067266.1"/>
    <property type="molecule type" value="Genomic_DNA"/>
</dbReference>
<keyword evidence="3" id="KW-1185">Reference proteome</keyword>
<sequence>MLLDAPLAVPVAEVQVLAAGRPCVPLGRVTPGGLYDAGEDDVLMKMGLDGAQVLILGDDEIVGEGEQADASERRKSRGQDRNFRAAQPEPL</sequence>
<reference evidence="2" key="1">
    <citation type="submission" date="2020-11" db="EMBL/GenBank/DDBJ databases">
        <title>Isolation and identification of active actinomycetes.</title>
        <authorList>
            <person name="Yu B."/>
        </authorList>
    </citation>
    <scope>NUCLEOTIDE SEQUENCE</scope>
    <source>
        <strain evidence="2">NEAU-YB345</strain>
    </source>
</reference>
<dbReference type="AlphaFoldDB" id="A0A931FD80"/>
<accession>A0A931FD80</accession>
<name>A0A931FD80_9ACTN</name>
<feature type="compositionally biased region" description="Basic and acidic residues" evidence="1">
    <location>
        <begin position="70"/>
        <end position="83"/>
    </location>
</feature>
<dbReference type="Proteomes" id="UP000657385">
    <property type="component" value="Unassembled WGS sequence"/>
</dbReference>
<evidence type="ECO:0000313" key="2">
    <source>
        <dbReference type="EMBL" id="MBF9067266.1"/>
    </source>
</evidence>
<feature type="region of interest" description="Disordered" evidence="1">
    <location>
        <begin position="64"/>
        <end position="91"/>
    </location>
</feature>
<evidence type="ECO:0000313" key="3">
    <source>
        <dbReference type="Proteomes" id="UP000657385"/>
    </source>
</evidence>
<gene>
    <name evidence="2" type="ORF">I2501_04315</name>
</gene>
<evidence type="ECO:0000256" key="1">
    <source>
        <dbReference type="SAM" id="MobiDB-lite"/>
    </source>
</evidence>
<protein>
    <submittedName>
        <fullName evidence="2">Uncharacterized protein</fullName>
    </submittedName>
</protein>
<dbReference type="RefSeq" id="WP_196192474.1">
    <property type="nucleotide sequence ID" value="NZ_JADPRT010000002.1"/>
</dbReference>
<organism evidence="2 3">
    <name type="scientific">Streptacidiphilus fuscans</name>
    <dbReference type="NCBI Taxonomy" id="2789292"/>
    <lineage>
        <taxon>Bacteria</taxon>
        <taxon>Bacillati</taxon>
        <taxon>Actinomycetota</taxon>
        <taxon>Actinomycetes</taxon>
        <taxon>Kitasatosporales</taxon>
        <taxon>Streptomycetaceae</taxon>
        <taxon>Streptacidiphilus</taxon>
    </lineage>
</organism>
<comment type="caution">
    <text evidence="2">The sequence shown here is derived from an EMBL/GenBank/DDBJ whole genome shotgun (WGS) entry which is preliminary data.</text>
</comment>
<proteinExistence type="predicted"/>